<evidence type="ECO:0000256" key="2">
    <source>
        <dbReference type="ARBA" id="ARBA00004496"/>
    </source>
</evidence>
<comment type="function">
    <text evidence="1">Probable adenosyl-L-methionine (AdoMet)-dependent tRNA (uracil-O(2)-)-methyltransferase.</text>
</comment>
<dbReference type="GO" id="GO:0030488">
    <property type="term" value="P:tRNA methylation"/>
    <property type="evidence" value="ECO:0007669"/>
    <property type="project" value="UniProtKB-UniRule"/>
</dbReference>
<dbReference type="Pfam" id="PF07757">
    <property type="entry name" value="AdoMet_MTase"/>
    <property type="match status" value="1"/>
</dbReference>
<dbReference type="CDD" id="cd20269">
    <property type="entry name" value="Complex1_LYR_LYRM9"/>
    <property type="match status" value="1"/>
</dbReference>
<dbReference type="SUPFAM" id="SSF53335">
    <property type="entry name" value="S-adenosyl-L-methionine-dependent methyltransferases"/>
    <property type="match status" value="1"/>
</dbReference>
<keyword evidence="5 11" id="KW-0489">Methyltransferase</keyword>
<gene>
    <name evidence="13" type="ORF">DSTB1V02_LOCUS10025</name>
</gene>
<keyword evidence="4 11" id="KW-0963">Cytoplasm</keyword>
<evidence type="ECO:0000256" key="5">
    <source>
        <dbReference type="ARBA" id="ARBA00022603"/>
    </source>
</evidence>
<dbReference type="InterPro" id="IPR011671">
    <property type="entry name" value="tRNA_uracil_MeTrfase"/>
</dbReference>
<keyword evidence="14" id="KW-1185">Reference proteome</keyword>
<comment type="catalytic activity">
    <reaction evidence="10 11">
        <text>uridine(44) in tRNA(Ser) + S-adenosyl-L-methionine = 2'-O-methyluridine(44) in tRNA(Ser) + S-adenosyl-L-homocysteine + H(+)</text>
        <dbReference type="Rhea" id="RHEA:43100"/>
        <dbReference type="Rhea" id="RHEA-COMP:10339"/>
        <dbReference type="Rhea" id="RHEA-COMP:10340"/>
        <dbReference type="ChEBI" id="CHEBI:15378"/>
        <dbReference type="ChEBI" id="CHEBI:57856"/>
        <dbReference type="ChEBI" id="CHEBI:59789"/>
        <dbReference type="ChEBI" id="CHEBI:65315"/>
        <dbReference type="ChEBI" id="CHEBI:74478"/>
        <dbReference type="EC" id="2.1.1.211"/>
    </reaction>
</comment>
<dbReference type="Pfam" id="PF05347">
    <property type="entry name" value="Complex1_LYR"/>
    <property type="match status" value="1"/>
</dbReference>
<evidence type="ECO:0000256" key="8">
    <source>
        <dbReference type="ARBA" id="ARBA00022694"/>
    </source>
</evidence>
<dbReference type="InterPro" id="IPR008011">
    <property type="entry name" value="Complex1_LYR_dom"/>
</dbReference>
<dbReference type="AlphaFoldDB" id="A0A7R9FPP6"/>
<evidence type="ECO:0000256" key="6">
    <source>
        <dbReference type="ARBA" id="ARBA00022679"/>
    </source>
</evidence>
<dbReference type="InterPro" id="IPR045291">
    <property type="entry name" value="Complex1_LYR_LYRM9"/>
</dbReference>
<comment type="similarity">
    <text evidence="9">Belongs to the complex I LYR family. LYRM9 subfamily.</text>
</comment>
<comment type="similarity">
    <text evidence="3 11">Belongs to the TRM44 family.</text>
</comment>
<dbReference type="PANTHER" id="PTHR21210:SF0">
    <property type="entry name" value="TRNA (URACIL-O(2)-)-METHYLTRANSFERASE-RELATED"/>
    <property type="match status" value="1"/>
</dbReference>
<evidence type="ECO:0000256" key="3">
    <source>
        <dbReference type="ARBA" id="ARBA00009056"/>
    </source>
</evidence>
<dbReference type="GO" id="GO:0005737">
    <property type="term" value="C:cytoplasm"/>
    <property type="evidence" value="ECO:0007669"/>
    <property type="project" value="UniProtKB-SubCell"/>
</dbReference>
<sequence>MRSYNTSRRVSSFSSRTRQVFLPNVDEELDTDGDETAVALQHVATLRRGLLRLKGPPRATRIEKEMGMPLHAHIRSSLHLYKYLLRECERLPEKHRLYYKNHVRQGFQQHIDEDDPERIQQIIIKAVEDAKWVVKKWSVFSAALMEDRQASANTSLLNGVKVWLEKPHVVNARVVGSVVLGRALLTRKEGLSLIAVVEEKTLVVPDPQTVRELEQWRVQDWMNGPLPELLEETVAVLRELVPKGTHQGKLYEVVILEPPFLEVSFVPLQEKREGPVISPRVPYAFHLGTDGAISLTFPFPLCPVSQKWLQEKLLPKLQKWTQEEVTSRPTSLALVDLRKYVQVYERIKTKYASFYVQNWAEHTDPGKHVHEDVGIAAYLISLWKKDGADCTPSFVDLGCGNGLLTHVLTCEGFPGKGVDIRARKSWQLFPSTHLIESAIMPDSTYSEDWLIGNHSDELTPWIPVLAAHSSPTTRFFLMPCCPYAFSGKFQRRHSRKSIYADYLDFLMELCQVWLISKVESQSACILKVCGFDVKQDRLRIPSTKRLALVGIPRPTTAAEQIQRLQRISQFVEGCSHSPKGFHVREPSPVRNCTKIPQNISERILKEVLLQILKHSSVEGDWNTGGQIQLPDLVEGLSSDTLRELKLQHGGLQTLLKNNSHIFICKKGLVSLHQPTPVDRESLDRSSKAYQKWKTRGCFLARFHPNGCPLATESC</sequence>
<feature type="domain" description="Complex 1 LYR protein" evidence="12">
    <location>
        <begin position="77"/>
        <end position="131"/>
    </location>
</feature>
<evidence type="ECO:0000256" key="4">
    <source>
        <dbReference type="ARBA" id="ARBA00022490"/>
    </source>
</evidence>
<evidence type="ECO:0000256" key="11">
    <source>
        <dbReference type="RuleBase" id="RU368004"/>
    </source>
</evidence>
<evidence type="ECO:0000256" key="1">
    <source>
        <dbReference type="ARBA" id="ARBA00002778"/>
    </source>
</evidence>
<keyword evidence="6 11" id="KW-0808">Transferase</keyword>
<evidence type="ECO:0000256" key="7">
    <source>
        <dbReference type="ARBA" id="ARBA00022691"/>
    </source>
</evidence>
<evidence type="ECO:0000259" key="12">
    <source>
        <dbReference type="Pfam" id="PF05347"/>
    </source>
</evidence>
<dbReference type="EMBL" id="CAJPEV010002746">
    <property type="protein sequence ID" value="CAG0897909.1"/>
    <property type="molecule type" value="Genomic_DNA"/>
</dbReference>
<dbReference type="InterPro" id="IPR029063">
    <property type="entry name" value="SAM-dependent_MTases_sf"/>
</dbReference>
<accession>A0A7R9FPP6</accession>
<proteinExistence type="inferred from homology"/>
<comment type="function">
    <text evidence="11">Adenosyl-L-methionine (AdoMet)-dependent tRNA (uracil-O(2)-)-methyltransferase.</text>
</comment>
<dbReference type="EC" id="2.1.1.211" evidence="11"/>
<evidence type="ECO:0000313" key="14">
    <source>
        <dbReference type="Proteomes" id="UP000677054"/>
    </source>
</evidence>
<dbReference type="GO" id="GO:0141101">
    <property type="term" value="F:tRNA(Ser) (uridine(44)-2'-O-)-methyltransferase activity"/>
    <property type="evidence" value="ECO:0007669"/>
    <property type="project" value="UniProtKB-EC"/>
</dbReference>
<keyword evidence="8 11" id="KW-0819">tRNA processing</keyword>
<protein>
    <recommendedName>
        <fullName evidence="11">tRNA (uracil-O(2)-)-methyltransferase</fullName>
        <ecNumber evidence="11">2.1.1.211</ecNumber>
    </recommendedName>
</protein>
<name>A0A7R9FPP6_9CRUS</name>
<dbReference type="EMBL" id="LR902263">
    <property type="protein sequence ID" value="CAD7250243.1"/>
    <property type="molecule type" value="Genomic_DNA"/>
</dbReference>
<evidence type="ECO:0000256" key="9">
    <source>
        <dbReference type="ARBA" id="ARBA00025757"/>
    </source>
</evidence>
<reference evidence="13" key="1">
    <citation type="submission" date="2020-11" db="EMBL/GenBank/DDBJ databases">
        <authorList>
            <person name="Tran Van P."/>
        </authorList>
    </citation>
    <scope>NUCLEOTIDE SEQUENCE</scope>
</reference>
<dbReference type="Proteomes" id="UP000677054">
    <property type="component" value="Unassembled WGS sequence"/>
</dbReference>
<comment type="subcellular location">
    <subcellularLocation>
        <location evidence="2 11">Cytoplasm</location>
    </subcellularLocation>
</comment>
<dbReference type="PANTHER" id="PTHR21210">
    <property type="entry name" value="TRNA (URACIL-O(2)-)-METHYLTRANSFERASE-RELATED"/>
    <property type="match status" value="1"/>
</dbReference>
<evidence type="ECO:0000256" key="10">
    <source>
        <dbReference type="ARBA" id="ARBA00047957"/>
    </source>
</evidence>
<keyword evidence="7 11" id="KW-0949">S-adenosyl-L-methionine</keyword>
<feature type="non-terminal residue" evidence="13">
    <location>
        <position position="1"/>
    </location>
</feature>
<dbReference type="OrthoDB" id="10047021at2759"/>
<organism evidence="13">
    <name type="scientific">Darwinula stevensoni</name>
    <dbReference type="NCBI Taxonomy" id="69355"/>
    <lineage>
        <taxon>Eukaryota</taxon>
        <taxon>Metazoa</taxon>
        <taxon>Ecdysozoa</taxon>
        <taxon>Arthropoda</taxon>
        <taxon>Crustacea</taxon>
        <taxon>Oligostraca</taxon>
        <taxon>Ostracoda</taxon>
        <taxon>Podocopa</taxon>
        <taxon>Podocopida</taxon>
        <taxon>Darwinulocopina</taxon>
        <taxon>Darwinuloidea</taxon>
        <taxon>Darwinulidae</taxon>
        <taxon>Darwinula</taxon>
    </lineage>
</organism>
<evidence type="ECO:0000313" key="13">
    <source>
        <dbReference type="EMBL" id="CAD7250243.1"/>
    </source>
</evidence>